<gene>
    <name evidence="1" type="ORF">EVAR_102653_1</name>
</gene>
<proteinExistence type="predicted"/>
<evidence type="ECO:0000313" key="2">
    <source>
        <dbReference type="Proteomes" id="UP000299102"/>
    </source>
</evidence>
<comment type="caution">
    <text evidence="1">The sequence shown here is derived from an EMBL/GenBank/DDBJ whole genome shotgun (WGS) entry which is preliminary data.</text>
</comment>
<reference evidence="1 2" key="1">
    <citation type="journal article" date="2019" name="Commun. Biol.">
        <title>The bagworm genome reveals a unique fibroin gene that provides high tensile strength.</title>
        <authorList>
            <person name="Kono N."/>
            <person name="Nakamura H."/>
            <person name="Ohtoshi R."/>
            <person name="Tomita M."/>
            <person name="Numata K."/>
            <person name="Arakawa K."/>
        </authorList>
    </citation>
    <scope>NUCLEOTIDE SEQUENCE [LARGE SCALE GENOMIC DNA]</scope>
</reference>
<dbReference type="EMBL" id="BGZK01000090">
    <property type="protein sequence ID" value="GBP17794.1"/>
    <property type="molecule type" value="Genomic_DNA"/>
</dbReference>
<organism evidence="1 2">
    <name type="scientific">Eumeta variegata</name>
    <name type="common">Bagworm moth</name>
    <name type="synonym">Eumeta japonica</name>
    <dbReference type="NCBI Taxonomy" id="151549"/>
    <lineage>
        <taxon>Eukaryota</taxon>
        <taxon>Metazoa</taxon>
        <taxon>Ecdysozoa</taxon>
        <taxon>Arthropoda</taxon>
        <taxon>Hexapoda</taxon>
        <taxon>Insecta</taxon>
        <taxon>Pterygota</taxon>
        <taxon>Neoptera</taxon>
        <taxon>Endopterygota</taxon>
        <taxon>Lepidoptera</taxon>
        <taxon>Glossata</taxon>
        <taxon>Ditrysia</taxon>
        <taxon>Tineoidea</taxon>
        <taxon>Psychidae</taxon>
        <taxon>Oiketicinae</taxon>
        <taxon>Eumeta</taxon>
    </lineage>
</organism>
<dbReference type="AlphaFoldDB" id="A0A4C1TV80"/>
<sequence>MPLLEDDDSAVECFTFEPEGIGLATGHGRNDRLIYNLSQNYSSTQLESGTRGIPHAPCAPKSTSIPDTHRNGGEAFKRKMAMKHRLKCSDNKVINFNPTKAQALAFVTKRNPYCIASRLGVASLESEQTTESQLVLLVMQQ</sequence>
<evidence type="ECO:0000313" key="1">
    <source>
        <dbReference type="EMBL" id="GBP17794.1"/>
    </source>
</evidence>
<accession>A0A4C1TV80</accession>
<keyword evidence="2" id="KW-1185">Reference proteome</keyword>
<name>A0A4C1TV80_EUMVA</name>
<protein>
    <submittedName>
        <fullName evidence="1">Uncharacterized protein</fullName>
    </submittedName>
</protein>
<dbReference type="Proteomes" id="UP000299102">
    <property type="component" value="Unassembled WGS sequence"/>
</dbReference>